<dbReference type="InterPro" id="IPR000055">
    <property type="entry name" value="Restrct_endonuc_typeI_TRD"/>
</dbReference>
<reference evidence="5 6" key="1">
    <citation type="submission" date="2021-02" db="EMBL/GenBank/DDBJ databases">
        <title>Genome Streptomyces sp. RHZ10.</title>
        <authorList>
            <person name="Besaury L."/>
        </authorList>
    </citation>
    <scope>NUCLEOTIDE SEQUENCE [LARGE SCALE GENOMIC DNA]</scope>
    <source>
        <strain evidence="5 6">RHZ10</strain>
    </source>
</reference>
<evidence type="ECO:0000256" key="1">
    <source>
        <dbReference type="ARBA" id="ARBA00010923"/>
    </source>
</evidence>
<keyword evidence="6" id="KW-1185">Reference proteome</keyword>
<dbReference type="Proteomes" id="UP000712045">
    <property type="component" value="Unassembled WGS sequence"/>
</dbReference>
<sequence>MREFPLGEVLETLIDHRGKTPKKLGGEFTDEGVPVVSALLVKSGKRIPLVEARRVPFALYEKWMPNSTQKNDVILTSEAPLGQCALIETNDPLCLGQRVFGLRGRRGVLDGRFLYYSLQSSYMQGQLNARASGTTVLGIRQTELLRAQIRLPQISDQRAVAEVLGALDDKTAFNERLCATGLDLGDAFYRVAVQQEGSARHATLGQLMAEGSLRFGDGYRTKAAEHGTPGLPILRVAEVGDGTIAPSFGDHVREEFRSAMRQKTSRAGDVVLTTKGTVGRVAMISPHDAEFVYSPQVCFFRPVGDAPFSAPYLFHWLRGQDFWRQAAGMKGQTDMADYLSLSDIRSLRISLPTESALAAFDRRCAPLHARAEAARLENRTLADLRDTLLPQLVTGKLRVKDAVRVVEEAV</sequence>
<dbReference type="SUPFAM" id="SSF116734">
    <property type="entry name" value="DNA methylase specificity domain"/>
    <property type="match status" value="2"/>
</dbReference>
<keyword evidence="5" id="KW-0255">Endonuclease</keyword>
<protein>
    <submittedName>
        <fullName evidence="5">Restriction endonuclease subunit S</fullName>
    </submittedName>
</protein>
<evidence type="ECO:0000256" key="3">
    <source>
        <dbReference type="ARBA" id="ARBA00023125"/>
    </source>
</evidence>
<name>A0ABS2HYI0_9ACTN</name>
<organism evidence="5 6">
    <name type="scientific">Streptomyces durocortorensis</name>
    <dbReference type="NCBI Taxonomy" id="2811104"/>
    <lineage>
        <taxon>Bacteria</taxon>
        <taxon>Bacillati</taxon>
        <taxon>Actinomycetota</taxon>
        <taxon>Actinomycetes</taxon>
        <taxon>Kitasatosporales</taxon>
        <taxon>Streptomycetaceae</taxon>
        <taxon>Streptomyces</taxon>
    </lineage>
</organism>
<evidence type="ECO:0000256" key="2">
    <source>
        <dbReference type="ARBA" id="ARBA00022747"/>
    </source>
</evidence>
<dbReference type="EMBL" id="JAFEUF010000057">
    <property type="protein sequence ID" value="MBM7054959.1"/>
    <property type="molecule type" value="Genomic_DNA"/>
</dbReference>
<comment type="similarity">
    <text evidence="1">Belongs to the type-I restriction system S methylase family.</text>
</comment>
<keyword evidence="5" id="KW-0540">Nuclease</keyword>
<dbReference type="Pfam" id="PF01420">
    <property type="entry name" value="Methylase_S"/>
    <property type="match status" value="1"/>
</dbReference>
<keyword evidence="3" id="KW-0238">DNA-binding</keyword>
<dbReference type="CDD" id="cd16961">
    <property type="entry name" value="RMtype1_S_TRD-CR_like"/>
    <property type="match status" value="1"/>
</dbReference>
<dbReference type="PANTHER" id="PTHR30408:SF12">
    <property type="entry name" value="TYPE I RESTRICTION ENZYME MJAVIII SPECIFICITY SUBUNIT"/>
    <property type="match status" value="1"/>
</dbReference>
<dbReference type="RefSeq" id="WP_205083282.1">
    <property type="nucleotide sequence ID" value="NZ_JAFEUF010000057.1"/>
</dbReference>
<dbReference type="InterPro" id="IPR044946">
    <property type="entry name" value="Restrct_endonuc_typeI_TRD_sf"/>
</dbReference>
<gene>
    <name evidence="5" type="ORF">JS521_14025</name>
</gene>
<proteinExistence type="inferred from homology"/>
<dbReference type="Gene3D" id="3.90.220.20">
    <property type="entry name" value="DNA methylase specificity domains"/>
    <property type="match status" value="2"/>
</dbReference>
<keyword evidence="2" id="KW-0680">Restriction system</keyword>
<evidence type="ECO:0000313" key="6">
    <source>
        <dbReference type="Proteomes" id="UP000712045"/>
    </source>
</evidence>
<dbReference type="PANTHER" id="PTHR30408">
    <property type="entry name" value="TYPE-1 RESTRICTION ENZYME ECOKI SPECIFICITY PROTEIN"/>
    <property type="match status" value="1"/>
</dbReference>
<dbReference type="GO" id="GO:0004519">
    <property type="term" value="F:endonuclease activity"/>
    <property type="evidence" value="ECO:0007669"/>
    <property type="project" value="UniProtKB-KW"/>
</dbReference>
<keyword evidence="5" id="KW-0378">Hydrolase</keyword>
<feature type="domain" description="Type I restriction modification DNA specificity" evidence="4">
    <location>
        <begin position="3"/>
        <end position="176"/>
    </location>
</feature>
<evidence type="ECO:0000313" key="5">
    <source>
        <dbReference type="EMBL" id="MBM7054959.1"/>
    </source>
</evidence>
<dbReference type="InterPro" id="IPR052021">
    <property type="entry name" value="Type-I_RS_S_subunit"/>
</dbReference>
<comment type="caution">
    <text evidence="5">The sequence shown here is derived from an EMBL/GenBank/DDBJ whole genome shotgun (WGS) entry which is preliminary data.</text>
</comment>
<accession>A0ABS2HYI0</accession>
<evidence type="ECO:0000259" key="4">
    <source>
        <dbReference type="Pfam" id="PF01420"/>
    </source>
</evidence>